<dbReference type="Proteomes" id="UP001186944">
    <property type="component" value="Unassembled WGS sequence"/>
</dbReference>
<dbReference type="Pfam" id="PF03006">
    <property type="entry name" value="HlyIII"/>
    <property type="match status" value="1"/>
</dbReference>
<keyword evidence="5 7" id="KW-0472">Membrane</keyword>
<evidence type="ECO:0000256" key="1">
    <source>
        <dbReference type="ARBA" id="ARBA00004141"/>
    </source>
</evidence>
<accession>A0AA88Y1G2</accession>
<evidence type="ECO:0000256" key="5">
    <source>
        <dbReference type="ARBA" id="ARBA00023136"/>
    </source>
</evidence>
<evidence type="ECO:0000256" key="2">
    <source>
        <dbReference type="ARBA" id="ARBA00007018"/>
    </source>
</evidence>
<feature type="transmembrane region" description="Helical" evidence="7">
    <location>
        <begin position="132"/>
        <end position="151"/>
    </location>
</feature>
<dbReference type="EMBL" id="VSWD01000008">
    <property type="protein sequence ID" value="KAK3095869.1"/>
    <property type="molecule type" value="Genomic_DNA"/>
</dbReference>
<keyword evidence="9" id="KW-1185">Reference proteome</keyword>
<reference evidence="8" key="1">
    <citation type="submission" date="2019-08" db="EMBL/GenBank/DDBJ databases">
        <title>The improved chromosome-level genome for the pearl oyster Pinctada fucata martensii using PacBio sequencing and Hi-C.</title>
        <authorList>
            <person name="Zheng Z."/>
        </authorList>
    </citation>
    <scope>NUCLEOTIDE SEQUENCE</scope>
    <source>
        <strain evidence="8">ZZ-2019</strain>
        <tissue evidence="8">Adductor muscle</tissue>
    </source>
</reference>
<keyword evidence="3 7" id="KW-0812">Transmembrane</keyword>
<evidence type="ECO:0000313" key="8">
    <source>
        <dbReference type="EMBL" id="KAK3095869.1"/>
    </source>
</evidence>
<feature type="binding site" evidence="6">
    <location>
        <position position="274"/>
    </location>
    <ligand>
        <name>Zn(2+)</name>
        <dbReference type="ChEBI" id="CHEBI:29105"/>
    </ligand>
</feature>
<evidence type="ECO:0000256" key="6">
    <source>
        <dbReference type="PIRSR" id="PIRSR604254-1"/>
    </source>
</evidence>
<organism evidence="8 9">
    <name type="scientific">Pinctada imbricata</name>
    <name type="common">Atlantic pearl-oyster</name>
    <name type="synonym">Pinctada martensii</name>
    <dbReference type="NCBI Taxonomy" id="66713"/>
    <lineage>
        <taxon>Eukaryota</taxon>
        <taxon>Metazoa</taxon>
        <taxon>Spiralia</taxon>
        <taxon>Lophotrochozoa</taxon>
        <taxon>Mollusca</taxon>
        <taxon>Bivalvia</taxon>
        <taxon>Autobranchia</taxon>
        <taxon>Pteriomorphia</taxon>
        <taxon>Pterioida</taxon>
        <taxon>Pterioidea</taxon>
        <taxon>Pteriidae</taxon>
        <taxon>Pinctada</taxon>
    </lineage>
</organism>
<name>A0AA88Y1G2_PINIB</name>
<evidence type="ECO:0000313" key="9">
    <source>
        <dbReference type="Proteomes" id="UP001186944"/>
    </source>
</evidence>
<comment type="subcellular location">
    <subcellularLocation>
        <location evidence="1">Membrane</location>
        <topology evidence="1">Multi-pass membrane protein</topology>
    </subcellularLocation>
</comment>
<dbReference type="InterPro" id="IPR004254">
    <property type="entry name" value="AdipoR/HlyIII-related"/>
</dbReference>
<feature type="transmembrane region" description="Helical" evidence="7">
    <location>
        <begin position="308"/>
        <end position="328"/>
    </location>
</feature>
<evidence type="ECO:0000256" key="3">
    <source>
        <dbReference type="ARBA" id="ARBA00022692"/>
    </source>
</evidence>
<keyword evidence="4 7" id="KW-1133">Transmembrane helix</keyword>
<feature type="transmembrane region" description="Helical" evidence="7">
    <location>
        <begin position="100"/>
        <end position="120"/>
    </location>
</feature>
<gene>
    <name evidence="8" type="ORF">FSP39_020150</name>
</gene>
<dbReference type="GO" id="GO:0038023">
    <property type="term" value="F:signaling receptor activity"/>
    <property type="evidence" value="ECO:0007669"/>
    <property type="project" value="TreeGrafter"/>
</dbReference>
<proteinExistence type="inferred from homology"/>
<feature type="transmembrane region" description="Helical" evidence="7">
    <location>
        <begin position="70"/>
        <end position="88"/>
    </location>
</feature>
<keyword evidence="6" id="KW-0862">Zinc</keyword>
<feature type="transmembrane region" description="Helical" evidence="7">
    <location>
        <begin position="202"/>
        <end position="225"/>
    </location>
</feature>
<dbReference type="PANTHER" id="PTHR20855:SF92">
    <property type="entry name" value="PROGESTIN AND ADIPOQ RECEPTOR FAMILY MEMBER 3-LIKE"/>
    <property type="match status" value="1"/>
</dbReference>
<comment type="caution">
    <text evidence="8">The sequence shown here is derived from an EMBL/GenBank/DDBJ whole genome shotgun (WGS) entry which is preliminary data.</text>
</comment>
<feature type="binding site" evidence="6">
    <location>
        <position position="121"/>
    </location>
    <ligand>
        <name>Zn(2+)</name>
        <dbReference type="ChEBI" id="CHEBI:29105"/>
    </ligand>
</feature>
<protein>
    <submittedName>
        <fullName evidence="8">Uncharacterized protein</fullName>
    </submittedName>
</protein>
<dbReference type="AlphaFoldDB" id="A0AA88Y1G2"/>
<comment type="similarity">
    <text evidence="2">Belongs to the ADIPOR family.</text>
</comment>
<dbReference type="GO" id="GO:0016020">
    <property type="term" value="C:membrane"/>
    <property type="evidence" value="ECO:0007669"/>
    <property type="project" value="UniProtKB-SubCell"/>
</dbReference>
<evidence type="ECO:0000256" key="4">
    <source>
        <dbReference type="ARBA" id="ARBA00022989"/>
    </source>
</evidence>
<keyword evidence="6" id="KW-0479">Metal-binding</keyword>
<evidence type="ECO:0000256" key="7">
    <source>
        <dbReference type="SAM" id="Phobius"/>
    </source>
</evidence>
<dbReference type="PANTHER" id="PTHR20855">
    <property type="entry name" value="ADIPOR/PROGESTIN RECEPTOR-RELATED"/>
    <property type="match status" value="1"/>
</dbReference>
<sequence>MISIQQLGAMDLRKEKSPYTQYHKDLKTNTSREDLPSYFHIPYVHNGYREIHKPWSYYVGSVFRANLESLNVWTHVAGFALVLSRLWQTVYERDFADPHLGPLFASFVSFLLMFAASSAAHLFSHKSITTNCVLFMADISTIGLYGFGTILNHYHYSVPLTLQGTILHQYAVPFGVFVSAVVCLSGGAAKVVYSNLQSKIRVVLMAASIGGLYYFSNIPILYRLIYEEWTDVHWYHAKQYFYFHCTAFFFCSRIPERFFPGRFDIIGNSHQLFHVAMVLCTDRHLDGVLADVDNIDQSAHTYPGYEAWAGPLLLLVILIDAVIMFLFYRLHFHYLLPNSDKKKDS</sequence>
<feature type="transmembrane region" description="Helical" evidence="7">
    <location>
        <begin position="171"/>
        <end position="193"/>
    </location>
</feature>
<dbReference type="GO" id="GO:0046872">
    <property type="term" value="F:metal ion binding"/>
    <property type="evidence" value="ECO:0007669"/>
    <property type="project" value="UniProtKB-KW"/>
</dbReference>
<feature type="binding site" evidence="6">
    <location>
        <position position="270"/>
    </location>
    <ligand>
        <name>Zn(2+)</name>
        <dbReference type="ChEBI" id="CHEBI:29105"/>
    </ligand>
</feature>